<sequence length="159" mass="17270">MPTPDHRTPNAISTEVEMARIDATLNALVKEGEAEAALAAAHVLEAAADEEHHAIDFTEQGISPKTPPSIRRAHNYLNAHFANCSSLVTVTRRPDTGQLVGHDGSHHLRQSQTPIATSSGEWPIDSVGREQPRFPPIHIEADVPPSPDLQCLQRLGCRT</sequence>
<name>A0ACC2FVT9_DALPE</name>
<reference evidence="1" key="1">
    <citation type="submission" date="2021-05" db="EMBL/GenBank/DDBJ databases">
        <authorList>
            <person name="Pan Q."/>
            <person name="Jouanno E."/>
            <person name="Zahm M."/>
            <person name="Klopp C."/>
            <person name="Cabau C."/>
            <person name="Louis A."/>
            <person name="Berthelot C."/>
            <person name="Parey E."/>
            <person name="Roest Crollius H."/>
            <person name="Montfort J."/>
            <person name="Robinson-Rechavi M."/>
            <person name="Bouchez O."/>
            <person name="Lampietro C."/>
            <person name="Lopez Roques C."/>
            <person name="Donnadieu C."/>
            <person name="Postlethwait J."/>
            <person name="Bobe J."/>
            <person name="Dillon D."/>
            <person name="Chandos A."/>
            <person name="von Hippel F."/>
            <person name="Guiguen Y."/>
        </authorList>
    </citation>
    <scope>NUCLEOTIDE SEQUENCE</scope>
    <source>
        <strain evidence="1">YG-Jan2019</strain>
    </source>
</reference>
<gene>
    <name evidence="1" type="ORF">DPEC_G00244760</name>
</gene>
<accession>A0ACC2FVT9</accession>
<evidence type="ECO:0000313" key="1">
    <source>
        <dbReference type="EMBL" id="KAJ7995457.1"/>
    </source>
</evidence>
<protein>
    <submittedName>
        <fullName evidence="1">Uncharacterized protein</fullName>
    </submittedName>
</protein>
<dbReference type="Proteomes" id="UP001157502">
    <property type="component" value="Chromosome 21"/>
</dbReference>
<keyword evidence="2" id="KW-1185">Reference proteome</keyword>
<dbReference type="EMBL" id="CM055748">
    <property type="protein sequence ID" value="KAJ7995457.1"/>
    <property type="molecule type" value="Genomic_DNA"/>
</dbReference>
<organism evidence="1 2">
    <name type="scientific">Dallia pectoralis</name>
    <name type="common">Alaska blackfish</name>
    <dbReference type="NCBI Taxonomy" id="75939"/>
    <lineage>
        <taxon>Eukaryota</taxon>
        <taxon>Metazoa</taxon>
        <taxon>Chordata</taxon>
        <taxon>Craniata</taxon>
        <taxon>Vertebrata</taxon>
        <taxon>Euteleostomi</taxon>
        <taxon>Actinopterygii</taxon>
        <taxon>Neopterygii</taxon>
        <taxon>Teleostei</taxon>
        <taxon>Protacanthopterygii</taxon>
        <taxon>Esociformes</taxon>
        <taxon>Umbridae</taxon>
        <taxon>Dallia</taxon>
    </lineage>
</organism>
<evidence type="ECO:0000313" key="2">
    <source>
        <dbReference type="Proteomes" id="UP001157502"/>
    </source>
</evidence>
<comment type="caution">
    <text evidence="1">The sequence shown here is derived from an EMBL/GenBank/DDBJ whole genome shotgun (WGS) entry which is preliminary data.</text>
</comment>
<proteinExistence type="predicted"/>